<dbReference type="Gene3D" id="3.30.70.270">
    <property type="match status" value="1"/>
</dbReference>
<dbReference type="NCBIfam" id="TIGR00254">
    <property type="entry name" value="GGDEF"/>
    <property type="match status" value="1"/>
</dbReference>
<protein>
    <submittedName>
        <fullName evidence="2">Diguanylate cyclase (GGDEF)-like protein</fullName>
    </submittedName>
</protein>
<organism evidence="2 3">
    <name type="scientific">Krasilnikovia cinnamomea</name>
    <dbReference type="NCBI Taxonomy" id="349313"/>
    <lineage>
        <taxon>Bacteria</taxon>
        <taxon>Bacillati</taxon>
        <taxon>Actinomycetota</taxon>
        <taxon>Actinomycetes</taxon>
        <taxon>Micromonosporales</taxon>
        <taxon>Micromonosporaceae</taxon>
        <taxon>Krasilnikovia</taxon>
    </lineage>
</organism>
<dbReference type="GO" id="GO:0052621">
    <property type="term" value="F:diguanylate cyclase activity"/>
    <property type="evidence" value="ECO:0007669"/>
    <property type="project" value="TreeGrafter"/>
</dbReference>
<dbReference type="SUPFAM" id="SSF55073">
    <property type="entry name" value="Nucleotide cyclase"/>
    <property type="match status" value="1"/>
</dbReference>
<evidence type="ECO:0000259" key="1">
    <source>
        <dbReference type="PROSITE" id="PS50887"/>
    </source>
</evidence>
<dbReference type="SUPFAM" id="SSF48452">
    <property type="entry name" value="TPR-like"/>
    <property type="match status" value="2"/>
</dbReference>
<dbReference type="SMART" id="SM00267">
    <property type="entry name" value="GGDEF"/>
    <property type="match status" value="1"/>
</dbReference>
<dbReference type="PROSITE" id="PS50887">
    <property type="entry name" value="GGDEF"/>
    <property type="match status" value="1"/>
</dbReference>
<accession>A0A4Q7ZRU6</accession>
<dbReference type="EMBL" id="SHKY01000001">
    <property type="protein sequence ID" value="RZU53159.1"/>
    <property type="molecule type" value="Genomic_DNA"/>
</dbReference>
<dbReference type="Gene3D" id="1.25.40.10">
    <property type="entry name" value="Tetratricopeptide repeat domain"/>
    <property type="match status" value="1"/>
</dbReference>
<dbReference type="RefSeq" id="WP_130511679.1">
    <property type="nucleotide sequence ID" value="NZ_SHKY01000001.1"/>
</dbReference>
<dbReference type="FunFam" id="3.30.70.270:FF:000001">
    <property type="entry name" value="Diguanylate cyclase domain protein"/>
    <property type="match status" value="1"/>
</dbReference>
<sequence length="532" mass="58239">MGDSAANSLLPVPVTPYGPLDGLAERVHLLAQSGRADQALEAVQVFEPFARAFGDTKTAGFLLQGRMYALMYLGRYADAIPVGEQLLHHHESTGSVVAVAKTLADLADVNLRADRVSDAMRHLARAGLLLEQTTIRNDRYVAALASVICAATSMQLFETAHATYQQMSQWWASEGRTETTANHDLVYAETLLQWGLRLDQLGEHEEARPRLQRAATIFGRWSAACKERHQSQPFVALHSLALAKLGEVDRAEQLAAGIVAALRAAGDPYVAWPAHAALGIALRSRGDLVAARRELVAAAESLQISGSSSEFLIVDYELACLAVLEVGDHPSRDLRHMIELQARQLWQLRLQRVAMLRQARHREEHEQARRAAEAALLHDPLTGLGNRRRFDQLMNELDNGHLPAPTVLLFIDVDRFKSVNDTYSHGVGDAVLREIAATLRANCRADDIPVRYAGDEFVVFLHTDPDGARHVAERIRATIAATAYDDIAPGLRVSISAGIAAHESGMPAHQLLSTADANLYHAKRNGRDQIAA</sequence>
<dbReference type="Pfam" id="PF00990">
    <property type="entry name" value="GGDEF"/>
    <property type="match status" value="1"/>
</dbReference>
<keyword evidence="3" id="KW-1185">Reference proteome</keyword>
<gene>
    <name evidence="2" type="ORF">EV385_5045</name>
</gene>
<dbReference type="InterPro" id="IPR043128">
    <property type="entry name" value="Rev_trsase/Diguanyl_cyclase"/>
</dbReference>
<dbReference type="InterPro" id="IPR011990">
    <property type="entry name" value="TPR-like_helical_dom_sf"/>
</dbReference>
<dbReference type="Proteomes" id="UP000292564">
    <property type="component" value="Unassembled WGS sequence"/>
</dbReference>
<dbReference type="PANTHER" id="PTHR45138">
    <property type="entry name" value="REGULATORY COMPONENTS OF SENSORY TRANSDUCTION SYSTEM"/>
    <property type="match status" value="1"/>
</dbReference>
<dbReference type="PANTHER" id="PTHR45138:SF9">
    <property type="entry name" value="DIGUANYLATE CYCLASE DGCM-RELATED"/>
    <property type="match status" value="1"/>
</dbReference>
<dbReference type="AlphaFoldDB" id="A0A4Q7ZRU6"/>
<dbReference type="CDD" id="cd01949">
    <property type="entry name" value="GGDEF"/>
    <property type="match status" value="1"/>
</dbReference>
<dbReference type="InterPro" id="IPR000160">
    <property type="entry name" value="GGDEF_dom"/>
</dbReference>
<name>A0A4Q7ZRU6_9ACTN</name>
<dbReference type="InterPro" id="IPR029787">
    <property type="entry name" value="Nucleotide_cyclase"/>
</dbReference>
<feature type="domain" description="GGDEF" evidence="1">
    <location>
        <begin position="404"/>
        <end position="532"/>
    </location>
</feature>
<dbReference type="OrthoDB" id="23692at2"/>
<evidence type="ECO:0000313" key="2">
    <source>
        <dbReference type="EMBL" id="RZU53159.1"/>
    </source>
</evidence>
<proteinExistence type="predicted"/>
<comment type="caution">
    <text evidence="2">The sequence shown here is derived from an EMBL/GenBank/DDBJ whole genome shotgun (WGS) entry which is preliminary data.</text>
</comment>
<reference evidence="2 3" key="1">
    <citation type="submission" date="2019-02" db="EMBL/GenBank/DDBJ databases">
        <title>Sequencing the genomes of 1000 actinobacteria strains.</title>
        <authorList>
            <person name="Klenk H.-P."/>
        </authorList>
    </citation>
    <scope>NUCLEOTIDE SEQUENCE [LARGE SCALE GENOMIC DNA]</scope>
    <source>
        <strain evidence="2 3">DSM 45162</strain>
    </source>
</reference>
<evidence type="ECO:0000313" key="3">
    <source>
        <dbReference type="Proteomes" id="UP000292564"/>
    </source>
</evidence>
<dbReference type="InterPro" id="IPR050469">
    <property type="entry name" value="Diguanylate_Cyclase"/>
</dbReference>